<accession>A0ABT4TQL5</accession>
<dbReference type="Proteomes" id="UP001165685">
    <property type="component" value="Unassembled WGS sequence"/>
</dbReference>
<evidence type="ECO:0000256" key="1">
    <source>
        <dbReference type="SAM" id="MobiDB-lite"/>
    </source>
</evidence>
<proteinExistence type="predicted"/>
<dbReference type="RefSeq" id="WP_270679296.1">
    <property type="nucleotide sequence ID" value="NZ_JAQFWP010000039.1"/>
</dbReference>
<organism evidence="2 3">
    <name type="scientific">Nocardiopsis suaedae</name>
    <dbReference type="NCBI Taxonomy" id="3018444"/>
    <lineage>
        <taxon>Bacteria</taxon>
        <taxon>Bacillati</taxon>
        <taxon>Actinomycetota</taxon>
        <taxon>Actinomycetes</taxon>
        <taxon>Streptosporangiales</taxon>
        <taxon>Nocardiopsidaceae</taxon>
        <taxon>Nocardiopsis</taxon>
    </lineage>
</organism>
<evidence type="ECO:0000313" key="2">
    <source>
        <dbReference type="EMBL" id="MDA2806660.1"/>
    </source>
</evidence>
<dbReference type="EMBL" id="JAQFWP010000039">
    <property type="protein sequence ID" value="MDA2806660.1"/>
    <property type="molecule type" value="Genomic_DNA"/>
</dbReference>
<keyword evidence="3" id="KW-1185">Reference proteome</keyword>
<feature type="region of interest" description="Disordered" evidence="1">
    <location>
        <begin position="263"/>
        <end position="291"/>
    </location>
</feature>
<name>A0ABT4TQL5_9ACTN</name>
<feature type="compositionally biased region" description="Pro residues" evidence="1">
    <location>
        <begin position="282"/>
        <end position="291"/>
    </location>
</feature>
<reference evidence="2" key="1">
    <citation type="submission" date="2023-01" db="EMBL/GenBank/DDBJ databases">
        <title>Draft genome sequence of Nocardiopsis sp. LSu2-4 isolated from halophytes.</title>
        <authorList>
            <person name="Duangmal K."/>
            <person name="Chantavorakit T."/>
        </authorList>
    </citation>
    <scope>NUCLEOTIDE SEQUENCE</scope>
    <source>
        <strain evidence="2">LSu2-4</strain>
    </source>
</reference>
<protein>
    <submittedName>
        <fullName evidence="2">Uncharacterized protein</fullName>
    </submittedName>
</protein>
<gene>
    <name evidence="2" type="ORF">O4U47_19275</name>
</gene>
<comment type="caution">
    <text evidence="2">The sequence shown here is derived from an EMBL/GenBank/DDBJ whole genome shotgun (WGS) entry which is preliminary data.</text>
</comment>
<evidence type="ECO:0000313" key="3">
    <source>
        <dbReference type="Proteomes" id="UP001165685"/>
    </source>
</evidence>
<sequence length="291" mass="30279">MIRPELLMLAGSALNAAAVPGASGAAPRAAALELRSRGHSVRLPAEPYRAADGRWGVRAAAALVGPGAPAVPVPPDLPAVRLEAGVWRVRLIVAGRLRNRAFDLAADADARPSAAPGLALAAGRGGRAEVRVEAPPSAAEVERVRVRPHGVRVEGLLHGSGPTCLLRARRHGTELPVAPELRTDRRGTLFTLDLPLGRMAEAVPRADGAEVRWGIHFRPASANDLVAGLPRTDLADPRSALRIPDATVRPGRPCPPLRVRVFHDGPRPGGGTALVVGVRPLSDPPPPGGDA</sequence>